<dbReference type="KEGG" id="hna:Hneap_2391"/>
<dbReference type="AlphaFoldDB" id="D0KXL2"/>
<organism evidence="3 4">
    <name type="scientific">Halothiobacillus neapolitanus (strain ATCC 23641 / DSM 15147 / CIP 104769 / NCIMB 8539 / c2)</name>
    <name type="common">Thiobacillus neapolitanus</name>
    <dbReference type="NCBI Taxonomy" id="555778"/>
    <lineage>
        <taxon>Bacteria</taxon>
        <taxon>Pseudomonadati</taxon>
        <taxon>Pseudomonadota</taxon>
        <taxon>Gammaproteobacteria</taxon>
        <taxon>Chromatiales</taxon>
        <taxon>Halothiobacillaceae</taxon>
        <taxon>Halothiobacillus</taxon>
    </lineage>
</organism>
<proteinExistence type="predicted"/>
<feature type="chain" id="PRO_5003010745" description="Phytase-like domain-containing protein" evidence="1">
    <location>
        <begin position="31"/>
        <end position="510"/>
    </location>
</feature>
<dbReference type="InterPro" id="IPR027372">
    <property type="entry name" value="Phytase-like_dom"/>
</dbReference>
<dbReference type="STRING" id="555778.Hneap_2391"/>
<reference evidence="3 4" key="1">
    <citation type="submission" date="2009-10" db="EMBL/GenBank/DDBJ databases">
        <title>Complete sequence of Halothiobacillus neapolitanus c2.</title>
        <authorList>
            <consortium name="US DOE Joint Genome Institute"/>
            <person name="Lucas S."/>
            <person name="Copeland A."/>
            <person name="Lapidus A."/>
            <person name="Glavina del Rio T."/>
            <person name="Tice H."/>
            <person name="Bruce D."/>
            <person name="Goodwin L."/>
            <person name="Pitluck S."/>
            <person name="Davenport K."/>
            <person name="Brettin T."/>
            <person name="Detter J.C."/>
            <person name="Han C."/>
            <person name="Tapia R."/>
            <person name="Larimer F."/>
            <person name="Land M."/>
            <person name="Hauser L."/>
            <person name="Kyrpides N."/>
            <person name="Mikhailova N."/>
            <person name="Kerfeld C."/>
            <person name="Cannon G."/>
            <person name="Heinhort S."/>
        </authorList>
    </citation>
    <scope>NUCLEOTIDE SEQUENCE [LARGE SCALE GENOMIC DNA]</scope>
    <source>
        <strain evidence="4">ATCC 23641 / c2</strain>
    </source>
</reference>
<dbReference type="PANTHER" id="PTHR37957:SF1">
    <property type="entry name" value="PHYTASE-LIKE DOMAIN-CONTAINING PROTEIN"/>
    <property type="match status" value="1"/>
</dbReference>
<dbReference type="PANTHER" id="PTHR37957">
    <property type="entry name" value="BLR7070 PROTEIN"/>
    <property type="match status" value="1"/>
</dbReference>
<feature type="domain" description="Phytase-like" evidence="2">
    <location>
        <begin position="145"/>
        <end position="490"/>
    </location>
</feature>
<dbReference type="Proteomes" id="UP000009102">
    <property type="component" value="Chromosome"/>
</dbReference>
<dbReference type="OrthoDB" id="384721at2"/>
<evidence type="ECO:0000259" key="2">
    <source>
        <dbReference type="Pfam" id="PF13449"/>
    </source>
</evidence>
<dbReference type="HOGENOM" id="CLU_043796_0_0_6"/>
<dbReference type="eggNOG" id="COG4222">
    <property type="taxonomic scope" value="Bacteria"/>
</dbReference>
<dbReference type="Pfam" id="PF13449">
    <property type="entry name" value="Phytase-like"/>
    <property type="match status" value="1"/>
</dbReference>
<dbReference type="RefSeq" id="WP_012825231.1">
    <property type="nucleotide sequence ID" value="NC_013422.1"/>
</dbReference>
<keyword evidence="4" id="KW-1185">Reference proteome</keyword>
<dbReference type="SUPFAM" id="SSF101898">
    <property type="entry name" value="NHL repeat"/>
    <property type="match status" value="1"/>
</dbReference>
<evidence type="ECO:0000256" key="1">
    <source>
        <dbReference type="SAM" id="SignalP"/>
    </source>
</evidence>
<feature type="signal peptide" evidence="1">
    <location>
        <begin position="1"/>
        <end position="30"/>
    </location>
</feature>
<sequence length="510" mass="54887">MKSQPKITHIAWLVAAMVSGLMLSGCNSSSDNTASNAPSDVSLIAGDYELNTNLGKPVTFVSHDGTVSPAAPFQMTIGYGSEAFHNPKDPADIFYTASDRGPNIKCEDSAKAPVNLADFCGALDSTGTFQVDNNGKIFPAPFFDPTIYQFKLVQQGGTMQPTLVKTIPLLDQDGNPIGGLSNDLPDRPKDLTTVASTDTVVANTENGYSNTAERLPFNQNSLDTEGMAQLPDGSFWIGEEYAPSIVHVAADGRVLERVVPNDSGVMNDITNKSMSVCDALKNGTPQTPAANYPITCGLPGILDLRSLNRGIEDVAVSPDGKTLYFGMQSPLANPSKTAYKSSRNNRIFTVALNADGSFDKVTGEYVYQLDTPDTFVADASTKQNDVKLSEMSVTPNGHLIQLERISKVTKLYHSDFSKATNILGTKWDDRATQPSLTEQTDLTAVGITPVAKTLVFDTENDYTPAQTPGKVEGVAFLNDEYMLLTNDNDFGIKGDPSKFFVIKATQQVEK</sequence>
<evidence type="ECO:0000313" key="4">
    <source>
        <dbReference type="Proteomes" id="UP000009102"/>
    </source>
</evidence>
<keyword evidence="1" id="KW-0732">Signal</keyword>
<name>D0KXL2_HALNC</name>
<dbReference type="EMBL" id="CP001801">
    <property type="protein sequence ID" value="ACX97200.1"/>
    <property type="molecule type" value="Genomic_DNA"/>
</dbReference>
<protein>
    <recommendedName>
        <fullName evidence="2">Phytase-like domain-containing protein</fullName>
    </recommendedName>
</protein>
<accession>D0KXL2</accession>
<gene>
    <name evidence="3" type="ordered locus">Hneap_2391</name>
</gene>
<dbReference type="PROSITE" id="PS51257">
    <property type="entry name" value="PROKAR_LIPOPROTEIN"/>
    <property type="match status" value="1"/>
</dbReference>
<evidence type="ECO:0000313" key="3">
    <source>
        <dbReference type="EMBL" id="ACX97200.1"/>
    </source>
</evidence>